<dbReference type="EMBL" id="JAHSQO010000008">
    <property type="protein sequence ID" value="MBY8918913.1"/>
    <property type="molecule type" value="Genomic_DNA"/>
</dbReference>
<dbReference type="SUPFAM" id="SSF46626">
    <property type="entry name" value="Cytochrome c"/>
    <property type="match status" value="1"/>
</dbReference>
<dbReference type="RefSeq" id="WP_009452571.1">
    <property type="nucleotide sequence ID" value="NZ_CBDDPV010000002.1"/>
</dbReference>
<protein>
    <submittedName>
        <fullName evidence="6">Cytochrome c</fullName>
    </submittedName>
</protein>
<dbReference type="InterPro" id="IPR009056">
    <property type="entry name" value="Cyt_c-like_dom"/>
</dbReference>
<comment type="caution">
    <text evidence="6">The sequence shown here is derived from an EMBL/GenBank/DDBJ whole genome shotgun (WGS) entry which is preliminary data.</text>
</comment>
<reference evidence="6 7" key="1">
    <citation type="submission" date="2021-06" db="EMBL/GenBank/DDBJ databases">
        <title>Nitratireductor porphyridii sp. nov., isolated from a small marine red alga, Porphyridium purpureum in South Korea.</title>
        <authorList>
            <person name="Kim K.H."/>
            <person name="Kristyanto S."/>
            <person name="Jeon C.O."/>
        </authorList>
    </citation>
    <scope>NUCLEOTIDE SEQUENCE [LARGE SCALE GENOMIC DNA]</scope>
    <source>
        <strain evidence="6 7">R6</strain>
    </source>
</reference>
<feature type="domain" description="Cytochrome c" evidence="5">
    <location>
        <begin position="49"/>
        <end position="135"/>
    </location>
</feature>
<evidence type="ECO:0000256" key="4">
    <source>
        <dbReference type="PROSITE-ProRule" id="PRU00433"/>
    </source>
</evidence>
<evidence type="ECO:0000256" key="1">
    <source>
        <dbReference type="ARBA" id="ARBA00022617"/>
    </source>
</evidence>
<dbReference type="Gene3D" id="1.10.760.10">
    <property type="entry name" value="Cytochrome c-like domain"/>
    <property type="match status" value="1"/>
</dbReference>
<accession>A0ABS7RDE1</accession>
<proteinExistence type="predicted"/>
<evidence type="ECO:0000313" key="7">
    <source>
        <dbReference type="Proteomes" id="UP000777661"/>
    </source>
</evidence>
<keyword evidence="1 4" id="KW-0349">Heme</keyword>
<keyword evidence="2 4" id="KW-0479">Metal-binding</keyword>
<evidence type="ECO:0000313" key="6">
    <source>
        <dbReference type="EMBL" id="MBY8918913.1"/>
    </source>
</evidence>
<dbReference type="Proteomes" id="UP000777661">
    <property type="component" value="Unassembled WGS sequence"/>
</dbReference>
<gene>
    <name evidence="6" type="ORF">KVG22_20095</name>
</gene>
<evidence type="ECO:0000256" key="3">
    <source>
        <dbReference type="ARBA" id="ARBA00023004"/>
    </source>
</evidence>
<keyword evidence="3 4" id="KW-0408">Iron</keyword>
<name>A0ABS7RDE1_9HYPH</name>
<sequence>MYRYATSNAMTSALLGGAIMFGLVTASLGQESGMMDDGMMSPGLMIPQMNPIRGKQLFASKGCVVCHSINGVGGEDAPALDASTMPLPMNPFEFAARMWRGAEAMVAMQRDELGAPIELDGSELADIIAFVHDADVQAEFSEEDIPERIEELMHESDEE</sequence>
<keyword evidence="7" id="KW-1185">Reference proteome</keyword>
<organism evidence="6 7">
    <name type="scientific">Nitratireductor rhodophyticola</name>
    <dbReference type="NCBI Taxonomy" id="2854036"/>
    <lineage>
        <taxon>Bacteria</taxon>
        <taxon>Pseudomonadati</taxon>
        <taxon>Pseudomonadota</taxon>
        <taxon>Alphaproteobacteria</taxon>
        <taxon>Hyphomicrobiales</taxon>
        <taxon>Phyllobacteriaceae</taxon>
        <taxon>Nitratireductor</taxon>
    </lineage>
</organism>
<evidence type="ECO:0000256" key="2">
    <source>
        <dbReference type="ARBA" id="ARBA00022723"/>
    </source>
</evidence>
<dbReference type="Pfam" id="PF00034">
    <property type="entry name" value="Cytochrom_C"/>
    <property type="match status" value="1"/>
</dbReference>
<evidence type="ECO:0000259" key="5">
    <source>
        <dbReference type="PROSITE" id="PS51007"/>
    </source>
</evidence>
<dbReference type="InterPro" id="IPR036909">
    <property type="entry name" value="Cyt_c-like_dom_sf"/>
</dbReference>
<dbReference type="PROSITE" id="PS51007">
    <property type="entry name" value="CYTC"/>
    <property type="match status" value="1"/>
</dbReference>